<evidence type="ECO:0008006" key="4">
    <source>
        <dbReference type="Google" id="ProtNLM"/>
    </source>
</evidence>
<feature type="chain" id="PRO_5001642948" description="Secreted protein" evidence="1">
    <location>
        <begin position="40"/>
        <end position="94"/>
    </location>
</feature>
<organism evidence="2 3">
    <name type="scientific">Jatropha curcas</name>
    <name type="common">Barbados nut</name>
    <dbReference type="NCBI Taxonomy" id="180498"/>
    <lineage>
        <taxon>Eukaryota</taxon>
        <taxon>Viridiplantae</taxon>
        <taxon>Streptophyta</taxon>
        <taxon>Embryophyta</taxon>
        <taxon>Tracheophyta</taxon>
        <taxon>Spermatophyta</taxon>
        <taxon>Magnoliopsida</taxon>
        <taxon>eudicotyledons</taxon>
        <taxon>Gunneridae</taxon>
        <taxon>Pentapetalae</taxon>
        <taxon>rosids</taxon>
        <taxon>fabids</taxon>
        <taxon>Malpighiales</taxon>
        <taxon>Euphorbiaceae</taxon>
        <taxon>Crotonoideae</taxon>
        <taxon>Jatropheae</taxon>
        <taxon>Jatropha</taxon>
    </lineage>
</organism>
<evidence type="ECO:0000256" key="1">
    <source>
        <dbReference type="SAM" id="SignalP"/>
    </source>
</evidence>
<dbReference type="EMBL" id="KK914487">
    <property type="protein sequence ID" value="KDP35423.1"/>
    <property type="molecule type" value="Genomic_DNA"/>
</dbReference>
<protein>
    <recommendedName>
        <fullName evidence="4">Secreted protein</fullName>
    </recommendedName>
</protein>
<evidence type="ECO:0000313" key="3">
    <source>
        <dbReference type="Proteomes" id="UP000027138"/>
    </source>
</evidence>
<gene>
    <name evidence="2" type="ORF">JCGZ_10806</name>
</gene>
<dbReference type="Proteomes" id="UP000027138">
    <property type="component" value="Unassembled WGS sequence"/>
</dbReference>
<dbReference type="AlphaFoldDB" id="A0A067KK88"/>
<sequence>MRKGPALTRNGATLLRQFLFSFFRRSMLFLAISMGKTCANQFPATSRCLLLFQFWQRVLDDRDALGGGGEAAVKHGSNQLVCKMHKRSMDLNSL</sequence>
<keyword evidence="1" id="KW-0732">Signal</keyword>
<name>A0A067KK88_JATCU</name>
<accession>A0A067KK88</accession>
<reference evidence="2 3" key="1">
    <citation type="journal article" date="2014" name="PLoS ONE">
        <title>Global Analysis of Gene Expression Profiles in Physic Nut (Jatropha curcas L.) Seedlings Exposed to Salt Stress.</title>
        <authorList>
            <person name="Zhang L."/>
            <person name="Zhang C."/>
            <person name="Wu P."/>
            <person name="Chen Y."/>
            <person name="Li M."/>
            <person name="Jiang H."/>
            <person name="Wu G."/>
        </authorList>
    </citation>
    <scope>NUCLEOTIDE SEQUENCE [LARGE SCALE GENOMIC DNA]</scope>
    <source>
        <strain evidence="3">cv. GZQX0401</strain>
        <tissue evidence="2">Young leaves</tissue>
    </source>
</reference>
<keyword evidence="3" id="KW-1185">Reference proteome</keyword>
<feature type="signal peptide" evidence="1">
    <location>
        <begin position="1"/>
        <end position="39"/>
    </location>
</feature>
<evidence type="ECO:0000313" key="2">
    <source>
        <dbReference type="EMBL" id="KDP35423.1"/>
    </source>
</evidence>
<proteinExistence type="predicted"/>